<dbReference type="GO" id="GO:0016787">
    <property type="term" value="F:hydrolase activity"/>
    <property type="evidence" value="ECO:0007669"/>
    <property type="project" value="UniProtKB-KW"/>
</dbReference>
<evidence type="ECO:0000313" key="9">
    <source>
        <dbReference type="Proteomes" id="UP000661971"/>
    </source>
</evidence>
<dbReference type="EMBL" id="WBNA01000547">
    <property type="protein sequence ID" value="NXD17646.1"/>
    <property type="molecule type" value="Genomic_DNA"/>
</dbReference>
<feature type="domain" description="Reverse transcriptase thumb" evidence="7">
    <location>
        <begin position="15"/>
        <end position="62"/>
    </location>
</feature>
<accession>A0A851TPE0</accession>
<evidence type="ECO:0000256" key="4">
    <source>
        <dbReference type="ARBA" id="ARBA00022759"/>
    </source>
</evidence>
<keyword evidence="6" id="KW-0695">RNA-directed DNA polymerase</keyword>
<sequence>WKYLGWKITDSQIQPQKVVINTDLRTLTHVQTLCGDIQWLRGLVGITNEDMAPLLSLLRGCEADKR</sequence>
<dbReference type="Pfam" id="PF06817">
    <property type="entry name" value="RVT_thumb"/>
    <property type="match status" value="1"/>
</dbReference>
<feature type="non-terminal residue" evidence="8">
    <location>
        <position position="1"/>
    </location>
</feature>
<keyword evidence="9" id="KW-1185">Reference proteome</keyword>
<keyword evidence="2" id="KW-0548">Nucleotidyltransferase</keyword>
<protein>
    <submittedName>
        <fullName evidence="8">POK18 protein</fullName>
    </submittedName>
</protein>
<proteinExistence type="predicted"/>
<dbReference type="Proteomes" id="UP000661971">
    <property type="component" value="Unassembled WGS sequence"/>
</dbReference>
<dbReference type="GO" id="GO:0004519">
    <property type="term" value="F:endonuclease activity"/>
    <property type="evidence" value="ECO:0007669"/>
    <property type="project" value="UniProtKB-KW"/>
</dbReference>
<keyword evidence="3" id="KW-0540">Nuclease</keyword>
<dbReference type="InterPro" id="IPR043502">
    <property type="entry name" value="DNA/RNA_pol_sf"/>
</dbReference>
<keyword evidence="1" id="KW-0808">Transferase</keyword>
<reference evidence="9" key="1">
    <citation type="submission" date="2023-07" db="EMBL/GenBank/DDBJ databases">
        <title>Bird 10,000 Genomes (B10K) Project - Family phase.</title>
        <authorList>
            <person name="Zhang G."/>
        </authorList>
    </citation>
    <scope>NUCLEOTIDE SEQUENCE [LARGE SCALE GENOMIC DNA]</scope>
</reference>
<gene>
    <name evidence="8" type="primary">Ervk18_0</name>
    <name evidence="8" type="ORF">NOTNIG_R14714</name>
</gene>
<dbReference type="AlphaFoldDB" id="A0A851TPE0"/>
<evidence type="ECO:0000256" key="5">
    <source>
        <dbReference type="ARBA" id="ARBA00022801"/>
    </source>
</evidence>
<comment type="caution">
    <text evidence="8">The sequence shown here is derived from an EMBL/GenBank/DDBJ whole genome shotgun (WGS) entry which is preliminary data.</text>
</comment>
<dbReference type="GO" id="GO:0035613">
    <property type="term" value="F:RNA stem-loop binding"/>
    <property type="evidence" value="ECO:0007669"/>
    <property type="project" value="TreeGrafter"/>
</dbReference>
<evidence type="ECO:0000256" key="6">
    <source>
        <dbReference type="ARBA" id="ARBA00022918"/>
    </source>
</evidence>
<evidence type="ECO:0000256" key="1">
    <source>
        <dbReference type="ARBA" id="ARBA00022679"/>
    </source>
</evidence>
<evidence type="ECO:0000256" key="3">
    <source>
        <dbReference type="ARBA" id="ARBA00022722"/>
    </source>
</evidence>
<dbReference type="PANTHER" id="PTHR41694:SF3">
    <property type="entry name" value="RNA-DIRECTED DNA POLYMERASE-RELATED"/>
    <property type="match status" value="1"/>
</dbReference>
<keyword evidence="5" id="KW-0378">Hydrolase</keyword>
<dbReference type="GO" id="GO:0003964">
    <property type="term" value="F:RNA-directed DNA polymerase activity"/>
    <property type="evidence" value="ECO:0007669"/>
    <property type="project" value="UniProtKB-KW"/>
</dbReference>
<dbReference type="PANTHER" id="PTHR41694">
    <property type="entry name" value="ENDOGENOUS RETROVIRUS GROUP K MEMBER POL PROTEIN"/>
    <property type="match status" value="1"/>
</dbReference>
<organism evidence="8 9">
    <name type="scientific">Nothocercus nigrocapillus</name>
    <dbReference type="NCBI Taxonomy" id="1977171"/>
    <lineage>
        <taxon>Eukaryota</taxon>
        <taxon>Metazoa</taxon>
        <taxon>Chordata</taxon>
        <taxon>Craniata</taxon>
        <taxon>Vertebrata</taxon>
        <taxon>Euteleostomi</taxon>
        <taxon>Archelosauria</taxon>
        <taxon>Archosauria</taxon>
        <taxon>Dinosauria</taxon>
        <taxon>Saurischia</taxon>
        <taxon>Theropoda</taxon>
        <taxon>Coelurosauria</taxon>
        <taxon>Aves</taxon>
        <taxon>Palaeognathae</taxon>
        <taxon>Tinamiformes</taxon>
        <taxon>Tinamidae</taxon>
        <taxon>Nothocercus</taxon>
    </lineage>
</organism>
<dbReference type="InterPro" id="IPR010661">
    <property type="entry name" value="RVT_thumb"/>
</dbReference>
<evidence type="ECO:0000256" key="2">
    <source>
        <dbReference type="ARBA" id="ARBA00022695"/>
    </source>
</evidence>
<evidence type="ECO:0000313" key="8">
    <source>
        <dbReference type="EMBL" id="NXD17646.1"/>
    </source>
</evidence>
<dbReference type="SUPFAM" id="SSF56672">
    <property type="entry name" value="DNA/RNA polymerases"/>
    <property type="match status" value="1"/>
</dbReference>
<keyword evidence="4" id="KW-0255">Endonuclease</keyword>
<dbReference type="Gene3D" id="3.30.70.270">
    <property type="match status" value="1"/>
</dbReference>
<name>A0A851TPE0_9AVES</name>
<dbReference type="InterPro" id="IPR043128">
    <property type="entry name" value="Rev_trsase/Diguanyl_cyclase"/>
</dbReference>
<feature type="non-terminal residue" evidence="8">
    <location>
        <position position="66"/>
    </location>
</feature>
<evidence type="ECO:0000259" key="7">
    <source>
        <dbReference type="Pfam" id="PF06817"/>
    </source>
</evidence>